<feature type="compositionally biased region" description="Low complexity" evidence="2">
    <location>
        <begin position="300"/>
        <end position="315"/>
    </location>
</feature>
<evidence type="ECO:0000313" key="4">
    <source>
        <dbReference type="Proteomes" id="UP000494206"/>
    </source>
</evidence>
<dbReference type="AlphaFoldDB" id="A0A8S1F139"/>
<accession>A0A8S1F139</accession>
<dbReference type="EMBL" id="CADEPM010000004">
    <property type="protein sequence ID" value="CAB3404156.1"/>
    <property type="molecule type" value="Genomic_DNA"/>
</dbReference>
<dbReference type="OrthoDB" id="5794662at2759"/>
<keyword evidence="4" id="KW-1185">Reference proteome</keyword>
<reference evidence="3 4" key="1">
    <citation type="submission" date="2020-04" db="EMBL/GenBank/DDBJ databases">
        <authorList>
            <person name="Laetsch R D."/>
            <person name="Stevens L."/>
            <person name="Kumar S."/>
            <person name="Blaxter L. M."/>
        </authorList>
    </citation>
    <scope>NUCLEOTIDE SEQUENCE [LARGE SCALE GENOMIC DNA]</scope>
</reference>
<sequence length="412" mass="46009">MDRILEMVKSAGAETVVPQNTVRPEPLREAPTLQNINASTSHSDDSANFVEWAETENGETRNNNRPVYDSREKKLQDKIDFVKIVYRHKSQLFGDCDGHEVTAKSKEEAWKKVATEIEEYGLESFKGKHWARLRDHDWQYVRRHAISRSNENVTKATGKLGELDSIVLDIITTTALVNSISSNNSSLSQSQGSGSSTQQSTESVEHVLRILGNSNQHDSTDISEAGDDAERTARVKSEDTACLLDILSRVSQTVTLPTPPQSLSVDSGNQKLRTEAKSPTLNRKMTIRSATAPSVYAITSSTSPQQPVSSSQAPPIKKARVDSEKSPVLHTPSYEQQREKLLIKKLEAEVRHIELLNEKLEAEIRANEAQERRTNERHALEMRAAKNRLLRGSAIDEPSMDMTEGGRHPHFV</sequence>
<keyword evidence="1" id="KW-0175">Coiled coil</keyword>
<feature type="region of interest" description="Disordered" evidence="2">
    <location>
        <begin position="182"/>
        <end position="234"/>
    </location>
</feature>
<name>A0A8S1F139_9PELO</name>
<feature type="compositionally biased region" description="Low complexity" evidence="2">
    <location>
        <begin position="182"/>
        <end position="202"/>
    </location>
</feature>
<comment type="caution">
    <text evidence="3">The sequence shown here is derived from an EMBL/GenBank/DDBJ whole genome shotgun (WGS) entry which is preliminary data.</text>
</comment>
<dbReference type="Proteomes" id="UP000494206">
    <property type="component" value="Unassembled WGS sequence"/>
</dbReference>
<evidence type="ECO:0008006" key="5">
    <source>
        <dbReference type="Google" id="ProtNLM"/>
    </source>
</evidence>
<feature type="coiled-coil region" evidence="1">
    <location>
        <begin position="343"/>
        <end position="377"/>
    </location>
</feature>
<evidence type="ECO:0000313" key="3">
    <source>
        <dbReference type="EMBL" id="CAB3404156.1"/>
    </source>
</evidence>
<protein>
    <recommendedName>
        <fullName evidence="5">Regulatory protein zeste</fullName>
    </recommendedName>
</protein>
<gene>
    <name evidence="3" type="ORF">CBOVIS_LOCUS6536</name>
</gene>
<feature type="region of interest" description="Disordered" evidence="2">
    <location>
        <begin position="299"/>
        <end position="333"/>
    </location>
</feature>
<organism evidence="3 4">
    <name type="scientific">Caenorhabditis bovis</name>
    <dbReference type="NCBI Taxonomy" id="2654633"/>
    <lineage>
        <taxon>Eukaryota</taxon>
        <taxon>Metazoa</taxon>
        <taxon>Ecdysozoa</taxon>
        <taxon>Nematoda</taxon>
        <taxon>Chromadorea</taxon>
        <taxon>Rhabditida</taxon>
        <taxon>Rhabditina</taxon>
        <taxon>Rhabditomorpha</taxon>
        <taxon>Rhabditoidea</taxon>
        <taxon>Rhabditidae</taxon>
        <taxon>Peloderinae</taxon>
        <taxon>Caenorhabditis</taxon>
    </lineage>
</organism>
<proteinExistence type="predicted"/>
<evidence type="ECO:0000256" key="2">
    <source>
        <dbReference type="SAM" id="MobiDB-lite"/>
    </source>
</evidence>
<feature type="region of interest" description="Disordered" evidence="2">
    <location>
        <begin position="255"/>
        <end position="278"/>
    </location>
</feature>
<evidence type="ECO:0000256" key="1">
    <source>
        <dbReference type="SAM" id="Coils"/>
    </source>
</evidence>